<evidence type="ECO:0000259" key="1">
    <source>
        <dbReference type="PROSITE" id="PS50042"/>
    </source>
</evidence>
<protein>
    <recommendedName>
        <fullName evidence="1">Cyclic nucleotide-binding domain-containing protein</fullName>
    </recommendedName>
</protein>
<dbReference type="InterPro" id="IPR000595">
    <property type="entry name" value="cNMP-bd_dom"/>
</dbReference>
<dbReference type="Proteomes" id="UP000019184">
    <property type="component" value="Unassembled WGS sequence"/>
</dbReference>
<gene>
    <name evidence="2" type="ORF">BN874_1260036</name>
</gene>
<dbReference type="InterPro" id="IPR014710">
    <property type="entry name" value="RmlC-like_jellyroll"/>
</dbReference>
<dbReference type="SMART" id="SM00100">
    <property type="entry name" value="cNMP"/>
    <property type="match status" value="1"/>
</dbReference>
<proteinExistence type="predicted"/>
<dbReference type="RefSeq" id="WP_034430694.1">
    <property type="nucleotide sequence ID" value="NZ_CBTK010000031.1"/>
</dbReference>
<evidence type="ECO:0000313" key="2">
    <source>
        <dbReference type="EMBL" id="CDH43628.1"/>
    </source>
</evidence>
<dbReference type="InterPro" id="IPR018488">
    <property type="entry name" value="cNMP-bd_CS"/>
</dbReference>
<comment type="caution">
    <text evidence="2">The sequence shown here is derived from an EMBL/GenBank/DDBJ whole genome shotgun (WGS) entry which is preliminary data.</text>
</comment>
<dbReference type="PANTHER" id="PTHR24567:SF68">
    <property type="entry name" value="DNA-BINDING TRANSCRIPTIONAL DUAL REGULATOR CRP"/>
    <property type="match status" value="1"/>
</dbReference>
<dbReference type="Gene3D" id="2.60.120.10">
    <property type="entry name" value="Jelly Rolls"/>
    <property type="match status" value="1"/>
</dbReference>
<reference evidence="2 3" key="1">
    <citation type="journal article" date="2014" name="ISME J.">
        <title>Candidatus Competibacter-lineage genomes retrieved from metagenomes reveal functional metabolic diversity.</title>
        <authorList>
            <person name="McIlroy S.J."/>
            <person name="Albertsen M."/>
            <person name="Andresen E.K."/>
            <person name="Saunders A.M."/>
            <person name="Kristiansen R."/>
            <person name="Stokholm-Bjerregaard M."/>
            <person name="Nielsen K.L."/>
            <person name="Nielsen P.H."/>
        </authorList>
    </citation>
    <scope>NUCLEOTIDE SEQUENCE [LARGE SCALE GENOMIC DNA]</scope>
    <source>
        <strain evidence="2 3">Run_B_J11</strain>
    </source>
</reference>
<dbReference type="InterPro" id="IPR050397">
    <property type="entry name" value="Env_Response_Regulators"/>
</dbReference>
<feature type="domain" description="Cyclic nucleotide-binding" evidence="1">
    <location>
        <begin position="125"/>
        <end position="228"/>
    </location>
</feature>
<dbReference type="SUPFAM" id="SSF51206">
    <property type="entry name" value="cAMP-binding domain-like"/>
    <property type="match status" value="1"/>
</dbReference>
<name>A0A7U7J2M5_9GAMM</name>
<dbReference type="PROSITE" id="PS50042">
    <property type="entry name" value="CNMP_BINDING_3"/>
    <property type="match status" value="1"/>
</dbReference>
<dbReference type="EMBL" id="CBTK010000031">
    <property type="protein sequence ID" value="CDH43628.1"/>
    <property type="molecule type" value="Genomic_DNA"/>
</dbReference>
<organism evidence="2 3">
    <name type="scientific">Candidatus Contendobacter odensis Run_B_J11</name>
    <dbReference type="NCBI Taxonomy" id="1400861"/>
    <lineage>
        <taxon>Bacteria</taxon>
        <taxon>Pseudomonadati</taxon>
        <taxon>Pseudomonadota</taxon>
        <taxon>Gammaproteobacteria</taxon>
        <taxon>Candidatus Competibacteraceae</taxon>
        <taxon>Candidatus Contendibacter</taxon>
    </lineage>
</organism>
<dbReference type="PROSITE" id="PS00889">
    <property type="entry name" value="CNMP_BINDING_2"/>
    <property type="match status" value="1"/>
</dbReference>
<dbReference type="InterPro" id="IPR018490">
    <property type="entry name" value="cNMP-bd_dom_sf"/>
</dbReference>
<dbReference type="AlphaFoldDB" id="A0A7U7J2M5"/>
<dbReference type="GO" id="GO:0003700">
    <property type="term" value="F:DNA-binding transcription factor activity"/>
    <property type="evidence" value="ECO:0007669"/>
    <property type="project" value="TreeGrafter"/>
</dbReference>
<dbReference type="OrthoDB" id="6881322at2"/>
<keyword evidence="3" id="KW-1185">Reference proteome</keyword>
<dbReference type="PANTHER" id="PTHR24567">
    <property type="entry name" value="CRP FAMILY TRANSCRIPTIONAL REGULATORY PROTEIN"/>
    <property type="match status" value="1"/>
</dbReference>
<dbReference type="GO" id="GO:0005829">
    <property type="term" value="C:cytosol"/>
    <property type="evidence" value="ECO:0007669"/>
    <property type="project" value="TreeGrafter"/>
</dbReference>
<dbReference type="Pfam" id="PF00027">
    <property type="entry name" value="cNMP_binding"/>
    <property type="match status" value="1"/>
</dbReference>
<evidence type="ECO:0000313" key="3">
    <source>
        <dbReference type="Proteomes" id="UP000019184"/>
    </source>
</evidence>
<dbReference type="CDD" id="cd00038">
    <property type="entry name" value="CAP_ED"/>
    <property type="match status" value="1"/>
</dbReference>
<accession>A0A7U7J2M5</accession>
<sequence>MTRIVIVNAIGLPEKDCRMIRNILSLAGSKDQSYRLAVNSVEQADIVIINADDSMAMVCWNEYRQMVPDANVVLASATPLVESDYVSIKRPLIASQLHGILALGGQPKTQAPQQHKYEALKKSFLFRSLSPIHLQKIIGLARVLTLPIHHVVFELADAGEEMLVVLSGRLKISVANRDGREIVLGVLGPGEIFGEIAMLDGQGRSATATTLTPCELLGIHRKDFMPFLEQNPKAAVDLVTVLALRLRLNTEQLVELISEHEAPR</sequence>